<comment type="pathway">
    <text evidence="1">Bacterial outer membrane biogenesis; LPS O-antigen biosynthesis.</text>
</comment>
<dbReference type="EMBL" id="JBHSFZ010000003">
    <property type="protein sequence ID" value="MFC4592929.1"/>
    <property type="molecule type" value="Genomic_DNA"/>
</dbReference>
<evidence type="ECO:0000313" key="5">
    <source>
        <dbReference type="Proteomes" id="UP001595957"/>
    </source>
</evidence>
<comment type="similarity">
    <text evidence="2">Belongs to the NAD(P)-dependent epimerase/dehydratase family.</text>
</comment>
<dbReference type="Pfam" id="PF01370">
    <property type="entry name" value="Epimerase"/>
    <property type="match status" value="1"/>
</dbReference>
<dbReference type="GO" id="GO:0047733">
    <property type="term" value="F:CDP-glucose 4,6-dehydratase activity"/>
    <property type="evidence" value="ECO:0007669"/>
    <property type="project" value="UniProtKB-EC"/>
</dbReference>
<dbReference type="Gene3D" id="3.90.25.10">
    <property type="entry name" value="UDP-galactose 4-epimerase, domain 1"/>
    <property type="match status" value="1"/>
</dbReference>
<dbReference type="RefSeq" id="WP_380802262.1">
    <property type="nucleotide sequence ID" value="NZ_JBHSFZ010000003.1"/>
</dbReference>
<organism evidence="4 5">
    <name type="scientific">Sphingobium tyrosinilyticum</name>
    <dbReference type="NCBI Taxonomy" id="2715436"/>
    <lineage>
        <taxon>Bacteria</taxon>
        <taxon>Pseudomonadati</taxon>
        <taxon>Pseudomonadota</taxon>
        <taxon>Alphaproteobacteria</taxon>
        <taxon>Sphingomonadales</taxon>
        <taxon>Sphingomonadaceae</taxon>
        <taxon>Sphingobium</taxon>
    </lineage>
</organism>
<dbReference type="NCBIfam" id="TIGR02622">
    <property type="entry name" value="CDP_4_6_dhtase"/>
    <property type="match status" value="1"/>
</dbReference>
<keyword evidence="4" id="KW-0456">Lyase</keyword>
<comment type="caution">
    <text evidence="4">The sequence shown here is derived from an EMBL/GenBank/DDBJ whole genome shotgun (WGS) entry which is preliminary data.</text>
</comment>
<dbReference type="InterPro" id="IPR013445">
    <property type="entry name" value="CDP_4_6_deHydtase"/>
</dbReference>
<proteinExistence type="inferred from homology"/>
<dbReference type="SUPFAM" id="SSF51735">
    <property type="entry name" value="NAD(P)-binding Rossmann-fold domains"/>
    <property type="match status" value="1"/>
</dbReference>
<evidence type="ECO:0000259" key="3">
    <source>
        <dbReference type="Pfam" id="PF01370"/>
    </source>
</evidence>
<reference evidence="5" key="1">
    <citation type="journal article" date="2019" name="Int. J. Syst. Evol. Microbiol.">
        <title>The Global Catalogue of Microorganisms (GCM) 10K type strain sequencing project: providing services to taxonomists for standard genome sequencing and annotation.</title>
        <authorList>
            <consortium name="The Broad Institute Genomics Platform"/>
            <consortium name="The Broad Institute Genome Sequencing Center for Infectious Disease"/>
            <person name="Wu L."/>
            <person name="Ma J."/>
        </authorList>
    </citation>
    <scope>NUCLEOTIDE SEQUENCE [LARGE SCALE GENOMIC DNA]</scope>
    <source>
        <strain evidence="5">NBRC 103632</strain>
    </source>
</reference>
<dbReference type="EC" id="4.2.1.45" evidence="4"/>
<dbReference type="InterPro" id="IPR036291">
    <property type="entry name" value="NAD(P)-bd_dom_sf"/>
</dbReference>
<evidence type="ECO:0000256" key="2">
    <source>
        <dbReference type="ARBA" id="ARBA00007637"/>
    </source>
</evidence>
<evidence type="ECO:0000256" key="1">
    <source>
        <dbReference type="ARBA" id="ARBA00005125"/>
    </source>
</evidence>
<sequence length="363" mass="39229">MQALFPSSTFWRGKRVLLTGHTGFKGGWAAMWLELLGAEVYGLALSPAGASGGEALWHAIGRPGNRCGFADIRDAAAVEAAFVTARPDVVLHMAAQALVHASYEDPVTTFDTNVMGLINVLEVARRSPGLKAIVNVTSDKCYENTEQVWAYRETEPMGGSDPYSASKGCAELVTASYRRSFFNRPEGPLLASARAGNVIGGGDWSPDRLVPDCVRSFSRQADVLIRNPLSTRPWQHVLEPITGYLMLAQALIERGADAAQGWNFGPPDDDAWPVGRIVDALAEAWGSGVGWGRDETVRPHEAMLLRVDASKARLGLGWRPRLPIGEGLAWTVDWYKSVAAGQSARTVTMNHIRAYEALSGAAK</sequence>
<accession>A0ABV9EY69</accession>
<dbReference type="Proteomes" id="UP001595957">
    <property type="component" value="Unassembled WGS sequence"/>
</dbReference>
<name>A0ABV9EY69_9SPHN</name>
<dbReference type="InterPro" id="IPR001509">
    <property type="entry name" value="Epimerase_deHydtase"/>
</dbReference>
<evidence type="ECO:0000313" key="4">
    <source>
        <dbReference type="EMBL" id="MFC4592929.1"/>
    </source>
</evidence>
<keyword evidence="5" id="KW-1185">Reference proteome</keyword>
<feature type="domain" description="NAD-dependent epimerase/dehydratase" evidence="3">
    <location>
        <begin position="16"/>
        <end position="250"/>
    </location>
</feature>
<dbReference type="Gene3D" id="3.40.50.720">
    <property type="entry name" value="NAD(P)-binding Rossmann-like Domain"/>
    <property type="match status" value="1"/>
</dbReference>
<gene>
    <name evidence="4" type="primary">rfbG</name>
    <name evidence="4" type="ORF">ACFO3E_01795</name>
</gene>
<dbReference type="PANTHER" id="PTHR43000">
    <property type="entry name" value="DTDP-D-GLUCOSE 4,6-DEHYDRATASE-RELATED"/>
    <property type="match status" value="1"/>
</dbReference>
<protein>
    <submittedName>
        <fullName evidence="4">CDP-glucose 4,6-dehydratase</fullName>
        <ecNumber evidence="4">4.2.1.45</ecNumber>
    </submittedName>
</protein>